<gene>
    <name evidence="6" type="ORF">BFJ65_g11802</name>
</gene>
<dbReference type="GO" id="GO:0016491">
    <property type="term" value="F:oxidoreductase activity"/>
    <property type="evidence" value="ECO:0007669"/>
    <property type="project" value="UniProtKB-KW"/>
</dbReference>
<evidence type="ECO:0000256" key="1">
    <source>
        <dbReference type="ARBA" id="ARBA00006484"/>
    </source>
</evidence>
<dbReference type="PANTHER" id="PTHR24320:SF236">
    <property type="entry name" value="SHORT-CHAIN DEHYDROGENASE-RELATED"/>
    <property type="match status" value="1"/>
</dbReference>
<dbReference type="PANTHER" id="PTHR24320">
    <property type="entry name" value="RETINOL DEHYDROGENASE"/>
    <property type="match status" value="1"/>
</dbReference>
<protein>
    <submittedName>
        <fullName evidence="6">Uncharacterized protein</fullName>
    </submittedName>
</protein>
<evidence type="ECO:0000313" key="7">
    <source>
        <dbReference type="Proteomes" id="UP000270866"/>
    </source>
</evidence>
<dbReference type="InterPro" id="IPR036291">
    <property type="entry name" value="NAD(P)-bd_dom_sf"/>
</dbReference>
<comment type="similarity">
    <text evidence="1">Belongs to the short-chain dehydrogenases/reductases (SDR) family.</text>
</comment>
<feature type="coiled-coil region" evidence="4">
    <location>
        <begin position="414"/>
        <end position="448"/>
    </location>
</feature>
<proteinExistence type="inferred from homology"/>
<reference evidence="6 7" key="1">
    <citation type="journal article" date="2018" name="Sci. Rep.">
        <title>Characterisation of pathogen-specific regions and novel effector candidates in Fusarium oxysporum f. sp. cepae.</title>
        <authorList>
            <person name="Armitage A.D."/>
            <person name="Taylor A."/>
            <person name="Sobczyk M.K."/>
            <person name="Baxter L."/>
            <person name="Greenfield B.P."/>
            <person name="Bates H.J."/>
            <person name="Wilson F."/>
            <person name="Jackson A.C."/>
            <person name="Ott S."/>
            <person name="Harrison R.J."/>
            <person name="Clarkson J.P."/>
        </authorList>
    </citation>
    <scope>NUCLEOTIDE SEQUENCE [LARGE SCALE GENOMIC DNA]</scope>
    <source>
        <strain evidence="6 7">FoC_Fus2</strain>
    </source>
</reference>
<evidence type="ECO:0000256" key="2">
    <source>
        <dbReference type="ARBA" id="ARBA00022857"/>
    </source>
</evidence>
<dbReference type="SUPFAM" id="SSF51735">
    <property type="entry name" value="NAD(P)-binding Rossmann-fold domains"/>
    <property type="match status" value="1"/>
</dbReference>
<comment type="caution">
    <text evidence="6">The sequence shown here is derived from an EMBL/GenBank/DDBJ whole genome shotgun (WGS) entry which is preliminary data.</text>
</comment>
<feature type="region of interest" description="Disordered" evidence="5">
    <location>
        <begin position="221"/>
        <end position="254"/>
    </location>
</feature>
<feature type="compositionally biased region" description="Basic and acidic residues" evidence="5">
    <location>
        <begin position="237"/>
        <end position="254"/>
    </location>
</feature>
<dbReference type="InterPro" id="IPR002347">
    <property type="entry name" value="SDR_fam"/>
</dbReference>
<evidence type="ECO:0000313" key="6">
    <source>
        <dbReference type="EMBL" id="RKK15262.1"/>
    </source>
</evidence>
<evidence type="ECO:0000256" key="4">
    <source>
        <dbReference type="SAM" id="Coils"/>
    </source>
</evidence>
<dbReference type="Gene3D" id="3.40.50.720">
    <property type="entry name" value="NAD(P)-binding Rossmann-like Domain"/>
    <property type="match status" value="1"/>
</dbReference>
<dbReference type="Proteomes" id="UP000270866">
    <property type="component" value="Chromosome 9"/>
</dbReference>
<evidence type="ECO:0000256" key="5">
    <source>
        <dbReference type="SAM" id="MobiDB-lite"/>
    </source>
</evidence>
<sequence length="808" mass="91273">MTFDQGRKTASGADYSSHQEDFRQPSAFRVGQSDYDHKAQQRANYALALQMSCRDVVKTIKASDLLMSNEWAKPLTHAPNAISIMALCLKTAAVREAANIKVRDKEITDETGKIIGLLPSEYFRTNLQHCADIGRLAFLDAQKRMNNLQSVARSMIAPEGTIAYIIDLLGDLEDAEDNLPGAMKRLETNAENFKADAEAITKKFDYWEKVIMHLLKNSQDADSMTDEKRTQNTVDAVKADAERQTREREEEDAKQAIQEQQKLLQMARREVEEAQRRLNALLDRPLIEEPSAWSDMMHARELVPDRPAPSRGEKGVIAKGWGYLFGSSDSEVAAENKHRKDHVESIVNERQAYIAKSAEHREMQRRMAQAQLDEARGNETRLWEELNKQAEKLSISHHSLTKAKHDLAKTHAELERLCSEKIELEQIMRILEESMRRLTELKKEVEEMALFFSRVQTVITTTVNENLQSFLNPIQRVLDKGDSVDKIRERSKQNLLRNAFELQGRFSATADVASMYVLVSNKYIRPGINKMEALAAMNDDDFERGKEEFRDWCDRAAEDIVRITDEQNLPDQKGKVFLVTDASGGLGKLLVDILYRHNGKVYLAARSRSKTEEVIQEIKSAHPSSTGELHFLHLELDDLSTIKPAATRFLEKESRLDVLWNNAGVMIPPEGSKTKQGYELQYGVNNIVHFLLTLLLRPALEAAAASAPKNSVRVVWVASSAADAALNPAVDLTNMDYHREGGAWMKYSRSKAASVIHSAEFARRTKGTGIISLALNPGNFVTSLQQNMSKMELAMFVRSSTITCRYLH</sequence>
<keyword evidence="2" id="KW-0521">NADP</keyword>
<name>A0A3L6NBY1_FUSOX</name>
<keyword evidence="4" id="KW-0175">Coiled coil</keyword>
<accession>A0A3L6NBY1</accession>
<dbReference type="EMBL" id="MRCU01000007">
    <property type="protein sequence ID" value="RKK15262.1"/>
    <property type="molecule type" value="Genomic_DNA"/>
</dbReference>
<keyword evidence="3" id="KW-0560">Oxidoreductase</keyword>
<dbReference type="AlphaFoldDB" id="A0A3L6NBY1"/>
<organism evidence="6 7">
    <name type="scientific">Fusarium oxysporum f. sp. cepae</name>
    <dbReference type="NCBI Taxonomy" id="396571"/>
    <lineage>
        <taxon>Eukaryota</taxon>
        <taxon>Fungi</taxon>
        <taxon>Dikarya</taxon>
        <taxon>Ascomycota</taxon>
        <taxon>Pezizomycotina</taxon>
        <taxon>Sordariomycetes</taxon>
        <taxon>Hypocreomycetidae</taxon>
        <taxon>Hypocreales</taxon>
        <taxon>Nectriaceae</taxon>
        <taxon>Fusarium</taxon>
        <taxon>Fusarium oxysporum species complex</taxon>
    </lineage>
</organism>
<dbReference type="PRINTS" id="PR00081">
    <property type="entry name" value="GDHRDH"/>
</dbReference>
<evidence type="ECO:0000256" key="3">
    <source>
        <dbReference type="ARBA" id="ARBA00023002"/>
    </source>
</evidence>
<dbReference type="Pfam" id="PF00106">
    <property type="entry name" value="adh_short"/>
    <property type="match status" value="1"/>
</dbReference>
<feature type="region of interest" description="Disordered" evidence="5">
    <location>
        <begin position="1"/>
        <end position="20"/>
    </location>
</feature>